<dbReference type="Proteomes" id="UP000249166">
    <property type="component" value="Unassembled WGS sequence"/>
</dbReference>
<organism evidence="9 10">
    <name type="scientific">Arthrobacter globiformis</name>
    <dbReference type="NCBI Taxonomy" id="1665"/>
    <lineage>
        <taxon>Bacteria</taxon>
        <taxon>Bacillati</taxon>
        <taxon>Actinomycetota</taxon>
        <taxon>Actinomycetes</taxon>
        <taxon>Micrococcales</taxon>
        <taxon>Micrococcaceae</taxon>
        <taxon>Arthrobacter</taxon>
    </lineage>
</organism>
<feature type="transmembrane region" description="Helical" evidence="7">
    <location>
        <begin position="488"/>
        <end position="514"/>
    </location>
</feature>
<feature type="region of interest" description="Disordered" evidence="6">
    <location>
        <begin position="623"/>
        <end position="648"/>
    </location>
</feature>
<keyword evidence="3 7" id="KW-0812">Transmembrane</keyword>
<dbReference type="InterPro" id="IPR052159">
    <property type="entry name" value="Competence_DNA_uptake"/>
</dbReference>
<feature type="transmembrane region" description="Helical" evidence="7">
    <location>
        <begin position="143"/>
        <end position="164"/>
    </location>
</feature>
<comment type="caution">
    <text evidence="9">The sequence shown here is derived from an EMBL/GenBank/DDBJ whole genome shotgun (WGS) entry which is preliminary data.</text>
</comment>
<dbReference type="RefSeq" id="WP_111903410.1">
    <property type="nucleotide sequence ID" value="NZ_QLNP01000066.1"/>
</dbReference>
<name>A0A328HGP7_ARTGO</name>
<feature type="region of interest" description="Disordered" evidence="6">
    <location>
        <begin position="23"/>
        <end position="57"/>
    </location>
</feature>
<evidence type="ECO:0000256" key="3">
    <source>
        <dbReference type="ARBA" id="ARBA00022692"/>
    </source>
</evidence>
<keyword evidence="2" id="KW-1003">Cell membrane</keyword>
<dbReference type="OrthoDB" id="7177610at2"/>
<dbReference type="AlphaFoldDB" id="A0A328HGP7"/>
<gene>
    <name evidence="9" type="ORF">DBZ45_08045</name>
</gene>
<accession>A0A328HGP7</accession>
<protein>
    <submittedName>
        <fullName evidence="9">ComEC/Rec2 family competence protein</fullName>
    </submittedName>
</protein>
<feature type="transmembrane region" description="Helical" evidence="7">
    <location>
        <begin position="359"/>
        <end position="378"/>
    </location>
</feature>
<feature type="transmembrane region" description="Helical" evidence="7">
    <location>
        <begin position="113"/>
        <end position="131"/>
    </location>
</feature>
<evidence type="ECO:0000256" key="1">
    <source>
        <dbReference type="ARBA" id="ARBA00004651"/>
    </source>
</evidence>
<dbReference type="Pfam" id="PF03772">
    <property type="entry name" value="Competence"/>
    <property type="match status" value="1"/>
</dbReference>
<dbReference type="GO" id="GO:0005886">
    <property type="term" value="C:plasma membrane"/>
    <property type="evidence" value="ECO:0007669"/>
    <property type="project" value="UniProtKB-SubCell"/>
</dbReference>
<evidence type="ECO:0000256" key="6">
    <source>
        <dbReference type="SAM" id="MobiDB-lite"/>
    </source>
</evidence>
<feature type="transmembrane region" description="Helical" evidence="7">
    <location>
        <begin position="429"/>
        <end position="448"/>
    </location>
</feature>
<evidence type="ECO:0000256" key="7">
    <source>
        <dbReference type="SAM" id="Phobius"/>
    </source>
</evidence>
<feature type="transmembrane region" description="Helical" evidence="7">
    <location>
        <begin position="90"/>
        <end position="107"/>
    </location>
</feature>
<keyword evidence="4 7" id="KW-1133">Transmembrane helix</keyword>
<feature type="transmembrane region" description="Helical" evidence="7">
    <location>
        <begin position="407"/>
        <end position="423"/>
    </location>
</feature>
<dbReference type="EMBL" id="QLNP01000066">
    <property type="protein sequence ID" value="RAM37788.1"/>
    <property type="molecule type" value="Genomic_DNA"/>
</dbReference>
<feature type="transmembrane region" description="Helical" evidence="7">
    <location>
        <begin position="555"/>
        <end position="577"/>
    </location>
</feature>
<evidence type="ECO:0000259" key="8">
    <source>
        <dbReference type="Pfam" id="PF03772"/>
    </source>
</evidence>
<comment type="subcellular location">
    <subcellularLocation>
        <location evidence="1">Cell membrane</location>
        <topology evidence="1">Multi-pass membrane protein</topology>
    </subcellularLocation>
</comment>
<evidence type="ECO:0000256" key="4">
    <source>
        <dbReference type="ARBA" id="ARBA00022989"/>
    </source>
</evidence>
<evidence type="ECO:0000256" key="2">
    <source>
        <dbReference type="ARBA" id="ARBA00022475"/>
    </source>
</evidence>
<feature type="compositionally biased region" description="Polar residues" evidence="6">
    <location>
        <begin position="26"/>
        <end position="35"/>
    </location>
</feature>
<sequence>MDSRNERVPSRWQRYVQAAVDFPRLDSTQGGNLSGDSPAADSLPSQPPDWPRPASALSRKVRADIRRRLLPDGQDVAATEPNRRRTDLRLAPAALLVWAATVAGPWLTPGILLIVWGSLAASAGVLLAALLRRKKTAGRWRRSFLTTLTAALMLAAASTAHSAVSSSQRHDEQVSELIAAGASAVAEAEITGAPRALKTPGPSGRAERWSVAAAVRTLTSGGQVMHAHLPVVIIGGQEWQHTGTGQLLRVSGKLRPPDPGRVEAAILTASSPPVQLAASENWQQAPAALGKRFASAAAWLAPDARGLLPGMVTGDTGGLSEELETAMKSVGLTHLTAVSGANCSLILGALLLAARSLRLARLPAAAIALAGLGLFVLMVGPDASVLRASLMGAIALASLAGGRAGRGLSFLCLAVIALLLVAPELGVSFGFLLSVLATLGIIVLGRRIMGWFPPSVPRWAAAAVAVPLSAQVLCGPVIVVLQPQFATYSLLANVLVAPLVAPVTILGTAAVALLPLVPWLAAALIGVAGFFAGGVAAIARFMAGLPGSAPPWPEGVFGLLTMLLFSAVTLLAVWTAAHPARTVQMVLTAHAGTVRLLDLLPVASSRRGGPRDHGRLRVCNLNSGRNHQWPLPSNDRRRRQPTRRPGGT</sequence>
<feature type="transmembrane region" description="Helical" evidence="7">
    <location>
        <begin position="460"/>
        <end position="482"/>
    </location>
</feature>
<dbReference type="PANTHER" id="PTHR30619:SF7">
    <property type="entry name" value="BETA-LACTAMASE DOMAIN PROTEIN"/>
    <property type="match status" value="1"/>
</dbReference>
<reference evidence="9 10" key="1">
    <citation type="submission" date="2018-04" db="EMBL/GenBank/DDBJ databases">
        <title>Bacteria isolated from cave deposits of Manipur.</title>
        <authorList>
            <person name="Sahoo D."/>
            <person name="Sarangthem I."/>
            <person name="Nandeibam J."/>
        </authorList>
    </citation>
    <scope>NUCLEOTIDE SEQUENCE [LARGE SCALE GENOMIC DNA]</scope>
    <source>
        <strain evidence="10">mrc11</strain>
    </source>
</reference>
<dbReference type="PANTHER" id="PTHR30619">
    <property type="entry name" value="DNA INTERNALIZATION/COMPETENCE PROTEIN COMEC/REC2"/>
    <property type="match status" value="1"/>
</dbReference>
<evidence type="ECO:0000313" key="10">
    <source>
        <dbReference type="Proteomes" id="UP000249166"/>
    </source>
</evidence>
<feature type="transmembrane region" description="Helical" evidence="7">
    <location>
        <begin position="332"/>
        <end position="352"/>
    </location>
</feature>
<dbReference type="InterPro" id="IPR004477">
    <property type="entry name" value="ComEC_N"/>
</dbReference>
<proteinExistence type="predicted"/>
<feature type="domain" description="ComEC/Rec2-related protein" evidence="8">
    <location>
        <begin position="311"/>
        <end position="574"/>
    </location>
</feature>
<evidence type="ECO:0000313" key="9">
    <source>
        <dbReference type="EMBL" id="RAM37788.1"/>
    </source>
</evidence>
<dbReference type="NCBIfam" id="TIGR00360">
    <property type="entry name" value="ComEC_N-term"/>
    <property type="match status" value="1"/>
</dbReference>
<evidence type="ECO:0000256" key="5">
    <source>
        <dbReference type="ARBA" id="ARBA00023136"/>
    </source>
</evidence>
<feature type="transmembrane region" description="Helical" evidence="7">
    <location>
        <begin position="521"/>
        <end position="543"/>
    </location>
</feature>
<keyword evidence="5 7" id="KW-0472">Membrane</keyword>